<evidence type="ECO:0000256" key="3">
    <source>
        <dbReference type="ARBA" id="ARBA00023163"/>
    </source>
</evidence>
<sequence length="434" mass="48087">MRTLTISSLSRDERRGLRKKLKLDLSEVKRIVRMIEARQEHLLKKVKPKEASGGKKPGHVSSGGKKAVHGLRVGRPKGGMDLMKQCSTLLKKVMSHKHAWVFNKPVNAEELGILDYHTVIKKPMDLGTVKKKLESGHYPDPIGFAEDVRLTFFNAMSYNPQGHDVYIMASTLAAAFEKLWKGIAGKLQQHRGDAGGEVVQEEERLLSDNPGLPNDRVEKTRPTLPRKREMLVARTVVQSKPDSVDIVKRPMTFEEKEKLSKQMESLPEDKLIHVIQIMRKRHPEIGEDNEEVEVDIESIDNETLWELERFISNHVKSKEKKSKMIPRRNQEASQSSVFEYVLSLGYIISGGEPGEENVDIDDDLAPTQFAPVEIDKDGGADGEGSSSGDSRDSGSSSSGMSKNSDSDSSSGSESEAEDVQGGSVAAKATPHSKV</sequence>
<evidence type="ECO:0000313" key="6">
    <source>
        <dbReference type="EMBL" id="CAK9195271.1"/>
    </source>
</evidence>
<dbReference type="Pfam" id="PF17035">
    <property type="entry name" value="BET"/>
    <property type="match status" value="1"/>
</dbReference>
<feature type="compositionally biased region" description="Basic and acidic residues" evidence="4">
    <location>
        <begin position="43"/>
        <end position="53"/>
    </location>
</feature>
<evidence type="ECO:0000259" key="5">
    <source>
        <dbReference type="SMART" id="SM00297"/>
    </source>
</evidence>
<evidence type="ECO:0000256" key="4">
    <source>
        <dbReference type="SAM" id="MobiDB-lite"/>
    </source>
</evidence>
<feature type="region of interest" description="Disordered" evidence="4">
    <location>
        <begin position="43"/>
        <end position="74"/>
    </location>
</feature>
<feature type="compositionally biased region" description="Low complexity" evidence="4">
    <location>
        <begin position="383"/>
        <end position="413"/>
    </location>
</feature>
<dbReference type="Pfam" id="PF00439">
    <property type="entry name" value="Bromodomain"/>
    <property type="match status" value="1"/>
</dbReference>
<reference evidence="6" key="1">
    <citation type="submission" date="2024-02" db="EMBL/GenBank/DDBJ databases">
        <authorList>
            <consortium name="ELIXIR-Norway"/>
            <consortium name="Elixir Norway"/>
        </authorList>
    </citation>
    <scope>NUCLEOTIDE SEQUENCE</scope>
</reference>
<keyword evidence="3" id="KW-0804">Transcription</keyword>
<dbReference type="Gene3D" id="1.20.1270.220">
    <property type="match status" value="1"/>
</dbReference>
<dbReference type="PANTHER" id="PTHR45926">
    <property type="entry name" value="OSJNBA0053K19.4 PROTEIN"/>
    <property type="match status" value="1"/>
</dbReference>
<keyword evidence="1" id="KW-0805">Transcription regulation</keyword>
<organism evidence="6 7">
    <name type="scientific">Sphagnum troendelagicum</name>
    <dbReference type="NCBI Taxonomy" id="128251"/>
    <lineage>
        <taxon>Eukaryota</taxon>
        <taxon>Viridiplantae</taxon>
        <taxon>Streptophyta</taxon>
        <taxon>Embryophyta</taxon>
        <taxon>Bryophyta</taxon>
        <taxon>Sphagnophytina</taxon>
        <taxon>Sphagnopsida</taxon>
        <taxon>Sphagnales</taxon>
        <taxon>Sphagnaceae</taxon>
        <taxon>Sphagnum</taxon>
    </lineage>
</organism>
<gene>
    <name evidence="6" type="ORF">CSSPTR1EN2_LOCUS2941</name>
</gene>
<dbReference type="InterPro" id="IPR036427">
    <property type="entry name" value="Bromodomain-like_sf"/>
</dbReference>
<dbReference type="PRINTS" id="PR00503">
    <property type="entry name" value="BROMODOMAIN"/>
</dbReference>
<dbReference type="Gene3D" id="1.20.920.10">
    <property type="entry name" value="Bromodomain-like"/>
    <property type="match status" value="1"/>
</dbReference>
<evidence type="ECO:0000256" key="1">
    <source>
        <dbReference type="ARBA" id="ARBA00023015"/>
    </source>
</evidence>
<dbReference type="InterPro" id="IPR038336">
    <property type="entry name" value="NET_sf"/>
</dbReference>
<feature type="domain" description="Bromo" evidence="5">
    <location>
        <begin position="75"/>
        <end position="185"/>
    </location>
</feature>
<dbReference type="InterPro" id="IPR027353">
    <property type="entry name" value="NET_dom"/>
</dbReference>
<dbReference type="EMBL" id="OZ019902">
    <property type="protein sequence ID" value="CAK9195271.1"/>
    <property type="molecule type" value="Genomic_DNA"/>
</dbReference>
<proteinExistence type="predicted"/>
<keyword evidence="2" id="KW-0103">Bromodomain</keyword>
<dbReference type="SMART" id="SM00297">
    <property type="entry name" value="BROMO"/>
    <property type="match status" value="1"/>
</dbReference>
<keyword evidence="7" id="KW-1185">Reference proteome</keyword>
<protein>
    <recommendedName>
        <fullName evidence="5">Bromo domain-containing protein</fullName>
    </recommendedName>
</protein>
<dbReference type="InterPro" id="IPR001487">
    <property type="entry name" value="Bromodomain"/>
</dbReference>
<dbReference type="SUPFAM" id="SSF47370">
    <property type="entry name" value="Bromodomain"/>
    <property type="match status" value="1"/>
</dbReference>
<evidence type="ECO:0000313" key="7">
    <source>
        <dbReference type="Proteomes" id="UP001497512"/>
    </source>
</evidence>
<evidence type="ECO:0000256" key="2">
    <source>
        <dbReference type="ARBA" id="ARBA00023117"/>
    </source>
</evidence>
<dbReference type="Proteomes" id="UP001497512">
    <property type="component" value="Chromosome 10"/>
</dbReference>
<name>A0ABP0TFH9_9BRYO</name>
<feature type="region of interest" description="Disordered" evidence="4">
    <location>
        <begin position="368"/>
        <end position="434"/>
    </location>
</feature>
<accession>A0ABP0TFH9</accession>